<protein>
    <recommendedName>
        <fullName evidence="4">DUF4251 domain-containing protein</fullName>
    </recommendedName>
</protein>
<accession>A0ABQ6PTS1</accession>
<keyword evidence="3" id="KW-1185">Reference proteome</keyword>
<dbReference type="RefSeq" id="WP_338225389.1">
    <property type="nucleotide sequence ID" value="NZ_BTPD01000011.1"/>
</dbReference>
<evidence type="ECO:0000313" key="2">
    <source>
        <dbReference type="EMBL" id="GMQ30675.1"/>
    </source>
</evidence>
<sequence>MIKFKFLLVLLGLSFALTSCDTEDQKPKIDENGLTPEINRLVSQENLDALMDLGLDINGGGNPPQLNGEFLISPCYIAKSTAGDVEGAATRDIEMSLLNQKGFSITVDLKQQTQVANSVGSFIVGNEDRFTIFVVVEELNTSSGSKAKLLYTISGQKVSGGIANIKIANLMLDNYGNPGNIWIGNGKGRLFRDRDNLSGLVNF</sequence>
<proteinExistence type="predicted"/>
<organism evidence="2 3">
    <name type="scientific">Algoriphagus confluentis</name>
    <dbReference type="NCBI Taxonomy" id="1697556"/>
    <lineage>
        <taxon>Bacteria</taxon>
        <taxon>Pseudomonadati</taxon>
        <taxon>Bacteroidota</taxon>
        <taxon>Cytophagia</taxon>
        <taxon>Cytophagales</taxon>
        <taxon>Cyclobacteriaceae</taxon>
        <taxon>Algoriphagus</taxon>
    </lineage>
</organism>
<evidence type="ECO:0000256" key="1">
    <source>
        <dbReference type="SAM" id="SignalP"/>
    </source>
</evidence>
<evidence type="ECO:0008006" key="4">
    <source>
        <dbReference type="Google" id="ProtNLM"/>
    </source>
</evidence>
<feature type="signal peptide" evidence="1">
    <location>
        <begin position="1"/>
        <end position="21"/>
    </location>
</feature>
<reference evidence="2 3" key="1">
    <citation type="submission" date="2023-08" db="EMBL/GenBank/DDBJ databases">
        <title>Draft genome sequence of Algoriphagus confluentis.</title>
        <authorList>
            <person name="Takatani N."/>
            <person name="Hosokawa M."/>
            <person name="Sawabe T."/>
        </authorList>
    </citation>
    <scope>NUCLEOTIDE SEQUENCE [LARGE SCALE GENOMIC DNA]</scope>
    <source>
        <strain evidence="2 3">NBRC 111222</strain>
    </source>
</reference>
<name>A0ABQ6PTS1_9BACT</name>
<feature type="chain" id="PRO_5047207017" description="DUF4251 domain-containing protein" evidence="1">
    <location>
        <begin position="22"/>
        <end position="203"/>
    </location>
</feature>
<dbReference type="Proteomes" id="UP001338309">
    <property type="component" value="Unassembled WGS sequence"/>
</dbReference>
<dbReference type="PROSITE" id="PS51257">
    <property type="entry name" value="PROKAR_LIPOPROTEIN"/>
    <property type="match status" value="1"/>
</dbReference>
<comment type="caution">
    <text evidence="2">The sequence shown here is derived from an EMBL/GenBank/DDBJ whole genome shotgun (WGS) entry which is preliminary data.</text>
</comment>
<evidence type="ECO:0000313" key="3">
    <source>
        <dbReference type="Proteomes" id="UP001338309"/>
    </source>
</evidence>
<dbReference type="EMBL" id="BTPD01000011">
    <property type="protein sequence ID" value="GMQ30675.1"/>
    <property type="molecule type" value="Genomic_DNA"/>
</dbReference>
<keyword evidence="1" id="KW-0732">Signal</keyword>
<gene>
    <name evidence="2" type="ORF">Aconfl_33180</name>
</gene>